<keyword evidence="3 5" id="KW-1133">Transmembrane helix</keyword>
<feature type="transmembrane region" description="Helical" evidence="5">
    <location>
        <begin position="183"/>
        <end position="199"/>
    </location>
</feature>
<feature type="transmembrane region" description="Helical" evidence="5">
    <location>
        <begin position="380"/>
        <end position="398"/>
    </location>
</feature>
<evidence type="ECO:0000256" key="5">
    <source>
        <dbReference type="SAM" id="Phobius"/>
    </source>
</evidence>
<dbReference type="InterPro" id="IPR007016">
    <property type="entry name" value="O-antigen_ligase-rel_domated"/>
</dbReference>
<dbReference type="OrthoDB" id="128170at2"/>
<dbReference type="PANTHER" id="PTHR37422">
    <property type="entry name" value="TEICHURONIC ACID BIOSYNTHESIS PROTEIN TUAE"/>
    <property type="match status" value="1"/>
</dbReference>
<gene>
    <name evidence="7" type="ordered locus">Acid_4123</name>
</gene>
<evidence type="ECO:0000256" key="2">
    <source>
        <dbReference type="ARBA" id="ARBA00022692"/>
    </source>
</evidence>
<evidence type="ECO:0000256" key="3">
    <source>
        <dbReference type="ARBA" id="ARBA00022989"/>
    </source>
</evidence>
<sequence length="405" mass="45368" precursor="true">MNPSESTLLRAARWLAFGSGTAIMVGIAPSQIFLALAFAALLACGEPLRLPRIKLPLGLFLLGTIISLAFSDNPAAGLPQIRKFYVFLELLVIFSLLRSVEMVRLLFLSWAGIGAVTAVRGFVQFASKVQEAHRLGRNFYDFYVGERITGFTSHWNTYSAEEMFAFIMLVAFLLFAPGTRKRLWLWLICGALILIAIVLGETRGIWIALAVAGLYLVWFWKRWMVIAAPAVALLGIALAPSAMQERFTSIFKPKSVDSNQFRVVTWRTGLRMVKAHPWLGLGPEEPHLQFEKYVPEDIPRPLPSGWYGHLHNIYLHYAAERGIPTMLVLLWMLLQILYDFWRGLRILPPGPSNRRFLLHGGIAAVLATMAEGFVELNLGDSEVLTMFLVIVACGYLALEKDLAFD</sequence>
<feature type="transmembrane region" description="Helical" evidence="5">
    <location>
        <begin position="205"/>
        <end position="220"/>
    </location>
</feature>
<evidence type="ECO:0000259" key="6">
    <source>
        <dbReference type="Pfam" id="PF04932"/>
    </source>
</evidence>
<proteinExistence type="predicted"/>
<feature type="transmembrane region" description="Helical" evidence="5">
    <location>
        <begin position="107"/>
        <end position="127"/>
    </location>
</feature>
<name>Q01Z28_SOLUE</name>
<feature type="transmembrane region" description="Helical" evidence="5">
    <location>
        <begin position="83"/>
        <end position="100"/>
    </location>
</feature>
<dbReference type="eggNOG" id="COG3307">
    <property type="taxonomic scope" value="Bacteria"/>
</dbReference>
<feature type="transmembrane region" description="Helical" evidence="5">
    <location>
        <begin position="225"/>
        <end position="243"/>
    </location>
</feature>
<dbReference type="EMBL" id="CP000473">
    <property type="protein sequence ID" value="ABJ85087.1"/>
    <property type="molecule type" value="Genomic_DNA"/>
</dbReference>
<reference evidence="7" key="1">
    <citation type="submission" date="2006-10" db="EMBL/GenBank/DDBJ databases">
        <title>Complete sequence of Solibacter usitatus Ellin6076.</title>
        <authorList>
            <consortium name="US DOE Joint Genome Institute"/>
            <person name="Copeland A."/>
            <person name="Lucas S."/>
            <person name="Lapidus A."/>
            <person name="Barry K."/>
            <person name="Detter J.C."/>
            <person name="Glavina del Rio T."/>
            <person name="Hammon N."/>
            <person name="Israni S."/>
            <person name="Dalin E."/>
            <person name="Tice H."/>
            <person name="Pitluck S."/>
            <person name="Thompson L.S."/>
            <person name="Brettin T."/>
            <person name="Bruce D."/>
            <person name="Han C."/>
            <person name="Tapia R."/>
            <person name="Gilna P."/>
            <person name="Schmutz J."/>
            <person name="Larimer F."/>
            <person name="Land M."/>
            <person name="Hauser L."/>
            <person name="Kyrpides N."/>
            <person name="Mikhailova N."/>
            <person name="Janssen P.H."/>
            <person name="Kuske C.R."/>
            <person name="Richardson P."/>
        </authorList>
    </citation>
    <scope>NUCLEOTIDE SEQUENCE</scope>
    <source>
        <strain evidence="7">Ellin6076</strain>
    </source>
</reference>
<accession>Q01Z28</accession>
<dbReference type="KEGG" id="sus:Acid_4123"/>
<feature type="transmembrane region" description="Helical" evidence="5">
    <location>
        <begin position="20"/>
        <end position="43"/>
    </location>
</feature>
<dbReference type="InterPro" id="IPR051533">
    <property type="entry name" value="WaaL-like"/>
</dbReference>
<feature type="transmembrane region" description="Helical" evidence="5">
    <location>
        <begin position="323"/>
        <end position="344"/>
    </location>
</feature>
<evidence type="ECO:0000313" key="7">
    <source>
        <dbReference type="EMBL" id="ABJ85087.1"/>
    </source>
</evidence>
<feature type="domain" description="O-antigen ligase-related" evidence="6">
    <location>
        <begin position="191"/>
        <end position="330"/>
    </location>
</feature>
<dbReference type="Pfam" id="PF04932">
    <property type="entry name" value="Wzy_C"/>
    <property type="match status" value="1"/>
</dbReference>
<organism evidence="7">
    <name type="scientific">Solibacter usitatus (strain Ellin6076)</name>
    <dbReference type="NCBI Taxonomy" id="234267"/>
    <lineage>
        <taxon>Bacteria</taxon>
        <taxon>Pseudomonadati</taxon>
        <taxon>Acidobacteriota</taxon>
        <taxon>Terriglobia</taxon>
        <taxon>Bryobacterales</taxon>
        <taxon>Solibacteraceae</taxon>
        <taxon>Candidatus Solibacter</taxon>
    </lineage>
</organism>
<dbReference type="AlphaFoldDB" id="Q01Z28"/>
<evidence type="ECO:0000256" key="4">
    <source>
        <dbReference type="ARBA" id="ARBA00023136"/>
    </source>
</evidence>
<comment type="subcellular location">
    <subcellularLocation>
        <location evidence="1">Membrane</location>
        <topology evidence="1">Multi-pass membrane protein</topology>
    </subcellularLocation>
</comment>
<dbReference type="GO" id="GO:0016020">
    <property type="term" value="C:membrane"/>
    <property type="evidence" value="ECO:0007669"/>
    <property type="project" value="UniProtKB-SubCell"/>
</dbReference>
<keyword evidence="4 5" id="KW-0472">Membrane</keyword>
<feature type="transmembrane region" description="Helical" evidence="5">
    <location>
        <begin position="55"/>
        <end position="71"/>
    </location>
</feature>
<dbReference type="PANTHER" id="PTHR37422:SF13">
    <property type="entry name" value="LIPOPOLYSACCHARIDE BIOSYNTHESIS PROTEIN PA4999-RELATED"/>
    <property type="match status" value="1"/>
</dbReference>
<feature type="transmembrane region" description="Helical" evidence="5">
    <location>
        <begin position="158"/>
        <end position="176"/>
    </location>
</feature>
<feature type="transmembrane region" description="Helical" evidence="5">
    <location>
        <begin position="356"/>
        <end position="374"/>
    </location>
</feature>
<protein>
    <submittedName>
        <fullName evidence="7">O-antigen polymerase</fullName>
    </submittedName>
</protein>
<evidence type="ECO:0000256" key="1">
    <source>
        <dbReference type="ARBA" id="ARBA00004141"/>
    </source>
</evidence>
<keyword evidence="2 5" id="KW-0812">Transmembrane</keyword>
<dbReference type="HOGENOM" id="CLU_696181_0_0_0"/>
<dbReference type="STRING" id="234267.Acid_4123"/>
<dbReference type="InParanoid" id="Q01Z28"/>